<keyword evidence="1" id="KW-0812">Transmembrane</keyword>
<dbReference type="GO" id="GO:0016020">
    <property type="term" value="C:membrane"/>
    <property type="evidence" value="ECO:0007669"/>
    <property type="project" value="InterPro"/>
</dbReference>
<dbReference type="GO" id="GO:0000155">
    <property type="term" value="F:phosphorelay sensor kinase activity"/>
    <property type="evidence" value="ECO:0007669"/>
    <property type="project" value="InterPro"/>
</dbReference>
<keyword evidence="3" id="KW-0808">Transferase</keyword>
<organism evidence="3 4">
    <name type="scientific">Chitinophaga pinensis</name>
    <dbReference type="NCBI Taxonomy" id="79329"/>
    <lineage>
        <taxon>Bacteria</taxon>
        <taxon>Pseudomonadati</taxon>
        <taxon>Bacteroidota</taxon>
        <taxon>Chitinophagia</taxon>
        <taxon>Chitinophagales</taxon>
        <taxon>Chitinophagaceae</taxon>
        <taxon>Chitinophaga</taxon>
    </lineage>
</organism>
<keyword evidence="3" id="KW-0418">Kinase</keyword>
<dbReference type="OrthoDB" id="9792992at2"/>
<protein>
    <submittedName>
        <fullName evidence="3">Histidine kinase</fullName>
    </submittedName>
</protein>
<dbReference type="Pfam" id="PF06580">
    <property type="entry name" value="His_kinase"/>
    <property type="match status" value="1"/>
</dbReference>
<evidence type="ECO:0000313" key="4">
    <source>
        <dbReference type="Proteomes" id="UP000318815"/>
    </source>
</evidence>
<dbReference type="SUPFAM" id="SSF55874">
    <property type="entry name" value="ATPase domain of HSP90 chaperone/DNA topoisomerase II/histidine kinase"/>
    <property type="match status" value="1"/>
</dbReference>
<reference evidence="3 4" key="1">
    <citation type="submission" date="2019-08" db="EMBL/GenBank/DDBJ databases">
        <title>Whole genome sequencing of chitin degrading bacteria Chitinophaga pinensis YS16.</title>
        <authorList>
            <person name="Singh R.P."/>
            <person name="Manchanda G."/>
            <person name="Maurya I.K."/>
            <person name="Joshi N.K."/>
            <person name="Srivastava A.K."/>
        </authorList>
    </citation>
    <scope>NUCLEOTIDE SEQUENCE [LARGE SCALE GENOMIC DNA]</scope>
    <source>
        <strain evidence="3 4">YS-16</strain>
    </source>
</reference>
<evidence type="ECO:0000259" key="2">
    <source>
        <dbReference type="Pfam" id="PF06580"/>
    </source>
</evidence>
<dbReference type="EMBL" id="VOHS01000009">
    <property type="protein sequence ID" value="TWW00277.1"/>
    <property type="molecule type" value="Genomic_DNA"/>
</dbReference>
<dbReference type="PANTHER" id="PTHR34220">
    <property type="entry name" value="SENSOR HISTIDINE KINASE YPDA"/>
    <property type="match status" value="1"/>
</dbReference>
<dbReference type="InterPro" id="IPR036890">
    <property type="entry name" value="HATPase_C_sf"/>
</dbReference>
<keyword evidence="4" id="KW-1185">Reference proteome</keyword>
<name>A0A5C6LUK4_9BACT</name>
<dbReference type="Gene3D" id="3.30.565.10">
    <property type="entry name" value="Histidine kinase-like ATPase, C-terminal domain"/>
    <property type="match status" value="1"/>
</dbReference>
<dbReference type="Proteomes" id="UP000318815">
    <property type="component" value="Unassembled WGS sequence"/>
</dbReference>
<sequence length="332" mass="39040">MKFWERPLALNIWEFSCCILSGYLMLSIHHRLYRYFDKHWSEENNYRIRMLRELGVISLATILFQNLTLLPLAAFTDDGLQWYDLADINLIPLLYSLIYYGVSRTNYFLQAYVNNKIKLQEVMNDQLQAELKFLKSQLHPHFIFNALNTIYFQMDEDVSAAKKSVEQFSELLRYQLYDQQQTVSIRHEIQYLDSFINLQKVRASDKLVLNVQLDPALYDQEVYPLLLFPLVENAFKYVGGEYWINITATLEKDTIHFVVENAIPKITMSASAGGIGLENLRRRLQLLYPGKHTFDISKTERTFKAALSIQPEPVAYQTVTTEEDEDQMRHHR</sequence>
<gene>
    <name evidence="3" type="ORF">FEF09_11370</name>
</gene>
<evidence type="ECO:0000256" key="1">
    <source>
        <dbReference type="SAM" id="Phobius"/>
    </source>
</evidence>
<proteinExistence type="predicted"/>
<comment type="caution">
    <text evidence="3">The sequence shown here is derived from an EMBL/GenBank/DDBJ whole genome shotgun (WGS) entry which is preliminary data.</text>
</comment>
<feature type="transmembrane region" description="Helical" evidence="1">
    <location>
        <begin position="12"/>
        <end position="33"/>
    </location>
</feature>
<feature type="transmembrane region" description="Helical" evidence="1">
    <location>
        <begin position="54"/>
        <end position="76"/>
    </location>
</feature>
<keyword evidence="1" id="KW-1133">Transmembrane helix</keyword>
<dbReference type="RefSeq" id="WP_146305224.1">
    <property type="nucleotide sequence ID" value="NZ_VOHS01000009.1"/>
</dbReference>
<dbReference type="InterPro" id="IPR010559">
    <property type="entry name" value="Sig_transdc_His_kin_internal"/>
</dbReference>
<dbReference type="AlphaFoldDB" id="A0A5C6LUK4"/>
<dbReference type="PANTHER" id="PTHR34220:SF7">
    <property type="entry name" value="SENSOR HISTIDINE KINASE YPDA"/>
    <property type="match status" value="1"/>
</dbReference>
<feature type="transmembrane region" description="Helical" evidence="1">
    <location>
        <begin position="82"/>
        <end position="102"/>
    </location>
</feature>
<dbReference type="InterPro" id="IPR050640">
    <property type="entry name" value="Bact_2-comp_sensor_kinase"/>
</dbReference>
<feature type="domain" description="Signal transduction histidine kinase internal region" evidence="2">
    <location>
        <begin position="129"/>
        <end position="207"/>
    </location>
</feature>
<keyword evidence="1" id="KW-0472">Membrane</keyword>
<evidence type="ECO:0000313" key="3">
    <source>
        <dbReference type="EMBL" id="TWW00277.1"/>
    </source>
</evidence>
<accession>A0A5C6LUK4</accession>